<dbReference type="RefSeq" id="XP_060450340.1">
    <property type="nucleotide sequence ID" value="XM_060596319.1"/>
</dbReference>
<evidence type="ECO:0000313" key="2">
    <source>
        <dbReference type="Proteomes" id="UP001243989"/>
    </source>
</evidence>
<dbReference type="EMBL" id="JAHMHQ010000002">
    <property type="protein sequence ID" value="KAK1654296.1"/>
    <property type="molecule type" value="Genomic_DNA"/>
</dbReference>
<proteinExistence type="predicted"/>
<sequence length="159" mass="18104">MNCNMGTEGLDEVYAGLENPLASTWSSIWARNKHPAGGDREPTPNPITSGMELLQNLSSCRHGFPPQPRTRLPPYYAHGRKELENRSGHMHQTPDRRLMISVESVRVCFTDRPWNWPSIVLKDFDPRALHFDIFASGTHTDSWVRGPLFLWVVGLIRVV</sequence>
<dbReference type="GeneID" id="85481181"/>
<gene>
    <name evidence="1" type="ORF">BDP81DRAFT_80878</name>
</gene>
<dbReference type="Proteomes" id="UP001243989">
    <property type="component" value="Unassembled WGS sequence"/>
</dbReference>
<accession>A0AAJ0A3A7</accession>
<keyword evidence="2" id="KW-1185">Reference proteome</keyword>
<comment type="caution">
    <text evidence="1">The sequence shown here is derived from an EMBL/GenBank/DDBJ whole genome shotgun (WGS) entry which is preliminary data.</text>
</comment>
<dbReference type="AlphaFoldDB" id="A0AAJ0A3A7"/>
<organism evidence="1 2">
    <name type="scientific">Colletotrichum phormii</name>
    <dbReference type="NCBI Taxonomy" id="359342"/>
    <lineage>
        <taxon>Eukaryota</taxon>
        <taxon>Fungi</taxon>
        <taxon>Dikarya</taxon>
        <taxon>Ascomycota</taxon>
        <taxon>Pezizomycotina</taxon>
        <taxon>Sordariomycetes</taxon>
        <taxon>Hypocreomycetidae</taxon>
        <taxon>Glomerellales</taxon>
        <taxon>Glomerellaceae</taxon>
        <taxon>Colletotrichum</taxon>
        <taxon>Colletotrichum acutatum species complex</taxon>
    </lineage>
</organism>
<reference evidence="1" key="1">
    <citation type="submission" date="2021-06" db="EMBL/GenBank/DDBJ databases">
        <title>Comparative genomics, transcriptomics and evolutionary studies reveal genomic signatures of adaptation to plant cell wall in hemibiotrophic fungi.</title>
        <authorList>
            <consortium name="DOE Joint Genome Institute"/>
            <person name="Baroncelli R."/>
            <person name="Diaz J.F."/>
            <person name="Benocci T."/>
            <person name="Peng M."/>
            <person name="Battaglia E."/>
            <person name="Haridas S."/>
            <person name="Andreopoulos W."/>
            <person name="Labutti K."/>
            <person name="Pangilinan J."/>
            <person name="Floch G.L."/>
            <person name="Makela M.R."/>
            <person name="Henrissat B."/>
            <person name="Grigoriev I.V."/>
            <person name="Crouch J.A."/>
            <person name="De Vries R.P."/>
            <person name="Sukno S.A."/>
            <person name="Thon M.R."/>
        </authorList>
    </citation>
    <scope>NUCLEOTIDE SEQUENCE</scope>
    <source>
        <strain evidence="1">CBS 102054</strain>
    </source>
</reference>
<evidence type="ECO:0000313" key="1">
    <source>
        <dbReference type="EMBL" id="KAK1654296.1"/>
    </source>
</evidence>
<protein>
    <submittedName>
        <fullName evidence="1">Uncharacterized protein</fullName>
    </submittedName>
</protein>
<name>A0AAJ0A3A7_9PEZI</name>